<dbReference type="Proteomes" id="UP000639772">
    <property type="component" value="Chromosome 1"/>
</dbReference>
<protein>
    <submittedName>
        <fullName evidence="1">Uncharacterized protein</fullName>
    </submittedName>
</protein>
<evidence type="ECO:0000313" key="2">
    <source>
        <dbReference type="Proteomes" id="UP000639772"/>
    </source>
</evidence>
<name>A0A835RYV5_VANPL</name>
<proteinExistence type="predicted"/>
<comment type="caution">
    <text evidence="1">The sequence shown here is derived from an EMBL/GenBank/DDBJ whole genome shotgun (WGS) entry which is preliminary data.</text>
</comment>
<accession>A0A835RYV5</accession>
<dbReference type="AlphaFoldDB" id="A0A835RYV5"/>
<gene>
    <name evidence="1" type="ORF">HPP92_000883</name>
</gene>
<reference evidence="1 2" key="1">
    <citation type="journal article" date="2020" name="Nat. Food">
        <title>A phased Vanilla planifolia genome enables genetic improvement of flavour and production.</title>
        <authorList>
            <person name="Hasing T."/>
            <person name="Tang H."/>
            <person name="Brym M."/>
            <person name="Khazi F."/>
            <person name="Huang T."/>
            <person name="Chambers A.H."/>
        </authorList>
    </citation>
    <scope>NUCLEOTIDE SEQUENCE [LARGE SCALE GENOMIC DNA]</scope>
    <source>
        <tissue evidence="1">Leaf</tissue>
    </source>
</reference>
<dbReference type="EMBL" id="JADCNM010000001">
    <property type="protein sequence ID" value="KAG0500811.1"/>
    <property type="molecule type" value="Genomic_DNA"/>
</dbReference>
<organism evidence="1 2">
    <name type="scientific">Vanilla planifolia</name>
    <name type="common">Vanilla</name>
    <dbReference type="NCBI Taxonomy" id="51239"/>
    <lineage>
        <taxon>Eukaryota</taxon>
        <taxon>Viridiplantae</taxon>
        <taxon>Streptophyta</taxon>
        <taxon>Embryophyta</taxon>
        <taxon>Tracheophyta</taxon>
        <taxon>Spermatophyta</taxon>
        <taxon>Magnoliopsida</taxon>
        <taxon>Liliopsida</taxon>
        <taxon>Asparagales</taxon>
        <taxon>Orchidaceae</taxon>
        <taxon>Vanilloideae</taxon>
        <taxon>Vanilleae</taxon>
        <taxon>Vanilla</taxon>
    </lineage>
</organism>
<evidence type="ECO:0000313" key="1">
    <source>
        <dbReference type="EMBL" id="KAG0500811.1"/>
    </source>
</evidence>
<sequence>MASLQLFLRSHLLILEKLDEDLFCLFLCSSFKRSNYVGSWPVESCCGEECSIRCRNNQLIEILALPYRTHAVTDGSFPKSLPLQNIDLSLCMIQFKQNLRNYVTIMG</sequence>